<accession>A0ABP1QKN6</accession>
<dbReference type="CDD" id="cd03505">
    <property type="entry name" value="Delta9-FADS-like"/>
    <property type="match status" value="1"/>
</dbReference>
<feature type="transmembrane region" description="Helical" evidence="14">
    <location>
        <begin position="254"/>
        <end position="274"/>
    </location>
</feature>
<evidence type="ECO:0000313" key="17">
    <source>
        <dbReference type="Proteomes" id="UP001642540"/>
    </source>
</evidence>
<evidence type="ECO:0000256" key="9">
    <source>
        <dbReference type="ARBA" id="ARBA00023098"/>
    </source>
</evidence>
<evidence type="ECO:0000256" key="4">
    <source>
        <dbReference type="ARBA" id="ARBA00022692"/>
    </source>
</evidence>
<dbReference type="PANTHER" id="PTHR11351">
    <property type="entry name" value="ACYL-COA DESATURASE"/>
    <property type="match status" value="1"/>
</dbReference>
<evidence type="ECO:0000256" key="2">
    <source>
        <dbReference type="ARBA" id="ARBA00009295"/>
    </source>
</evidence>
<evidence type="ECO:0000256" key="3">
    <source>
        <dbReference type="ARBA" id="ARBA00022516"/>
    </source>
</evidence>
<feature type="region of interest" description="Disordered" evidence="13">
    <location>
        <begin position="39"/>
        <end position="61"/>
    </location>
</feature>
<keyword evidence="17" id="KW-1185">Reference proteome</keyword>
<organism evidence="16 17">
    <name type="scientific">Orchesella dallaii</name>
    <dbReference type="NCBI Taxonomy" id="48710"/>
    <lineage>
        <taxon>Eukaryota</taxon>
        <taxon>Metazoa</taxon>
        <taxon>Ecdysozoa</taxon>
        <taxon>Arthropoda</taxon>
        <taxon>Hexapoda</taxon>
        <taxon>Collembola</taxon>
        <taxon>Entomobryomorpha</taxon>
        <taxon>Entomobryoidea</taxon>
        <taxon>Orchesellidae</taxon>
        <taxon>Orchesellinae</taxon>
        <taxon>Orchesella</taxon>
    </lineage>
</organism>
<comment type="domain">
    <text evidence="12">The histidine box domains are involved in binding the catalytic metal ions.</text>
</comment>
<reference evidence="16 17" key="1">
    <citation type="submission" date="2024-08" db="EMBL/GenBank/DDBJ databases">
        <authorList>
            <person name="Cucini C."/>
            <person name="Frati F."/>
        </authorList>
    </citation>
    <scope>NUCLEOTIDE SEQUENCE [LARGE SCALE GENOMIC DNA]</scope>
</reference>
<evidence type="ECO:0000256" key="14">
    <source>
        <dbReference type="SAM" id="Phobius"/>
    </source>
</evidence>
<comment type="subcellular location">
    <subcellularLocation>
        <location evidence="1">Membrane</location>
        <topology evidence="1">Multi-pass membrane protein</topology>
    </subcellularLocation>
</comment>
<name>A0ABP1QKN6_9HEXA</name>
<proteinExistence type="inferred from homology"/>
<dbReference type="PRINTS" id="PR00075">
    <property type="entry name" value="FACDDSATRASE"/>
</dbReference>
<keyword evidence="9" id="KW-0443">Lipid metabolism</keyword>
<keyword evidence="4 12" id="KW-0812">Transmembrane</keyword>
<feature type="transmembrane region" description="Helical" evidence="14">
    <location>
        <begin position="79"/>
        <end position="99"/>
    </location>
</feature>
<gene>
    <name evidence="16" type="ORF">ODALV1_LOCUS12383</name>
</gene>
<evidence type="ECO:0000256" key="12">
    <source>
        <dbReference type="RuleBase" id="RU000581"/>
    </source>
</evidence>
<comment type="cofactor">
    <cofactor evidence="12">
        <name>Fe(2+)</name>
        <dbReference type="ChEBI" id="CHEBI:29033"/>
    </cofactor>
</comment>
<evidence type="ECO:0000256" key="8">
    <source>
        <dbReference type="ARBA" id="ARBA00023004"/>
    </source>
</evidence>
<keyword evidence="7 12" id="KW-0560">Oxidoreductase</keyword>
<feature type="transmembrane region" description="Helical" evidence="14">
    <location>
        <begin position="111"/>
        <end position="133"/>
    </location>
</feature>
<evidence type="ECO:0000256" key="5">
    <source>
        <dbReference type="ARBA" id="ARBA00022832"/>
    </source>
</evidence>
<comment type="caution">
    <text evidence="16">The sequence shown here is derived from an EMBL/GenBank/DDBJ whole genome shotgun (WGS) entry which is preliminary data.</text>
</comment>
<dbReference type="PANTHER" id="PTHR11351:SF31">
    <property type="entry name" value="DESATURASE 1, ISOFORM A-RELATED"/>
    <property type="match status" value="1"/>
</dbReference>
<evidence type="ECO:0000256" key="7">
    <source>
        <dbReference type="ARBA" id="ARBA00023002"/>
    </source>
</evidence>
<evidence type="ECO:0000256" key="1">
    <source>
        <dbReference type="ARBA" id="ARBA00004141"/>
    </source>
</evidence>
<keyword evidence="10 14" id="KW-0472">Membrane</keyword>
<keyword evidence="8" id="KW-0408">Iron</keyword>
<dbReference type="InterPro" id="IPR005804">
    <property type="entry name" value="FA_desaturase_dom"/>
</dbReference>
<dbReference type="Pfam" id="PF00487">
    <property type="entry name" value="FA_desaturase"/>
    <property type="match status" value="1"/>
</dbReference>
<protein>
    <recommendedName>
        <fullName evidence="15">Fatty acid desaturase domain-containing protein</fullName>
    </recommendedName>
</protein>
<keyword evidence="5" id="KW-0276">Fatty acid metabolism</keyword>
<keyword evidence="6 14" id="KW-1133">Transmembrane helix</keyword>
<keyword evidence="11 12" id="KW-0275">Fatty acid biosynthesis</keyword>
<feature type="transmembrane region" description="Helical" evidence="14">
    <location>
        <begin position="227"/>
        <end position="248"/>
    </location>
</feature>
<evidence type="ECO:0000256" key="13">
    <source>
        <dbReference type="SAM" id="MobiDB-lite"/>
    </source>
</evidence>
<evidence type="ECO:0000256" key="10">
    <source>
        <dbReference type="ARBA" id="ARBA00023136"/>
    </source>
</evidence>
<comment type="similarity">
    <text evidence="2 12">Belongs to the fatty acid desaturase type 1 family.</text>
</comment>
<evidence type="ECO:0000259" key="15">
    <source>
        <dbReference type="Pfam" id="PF00487"/>
    </source>
</evidence>
<keyword evidence="3 12" id="KW-0444">Lipid biosynthesis</keyword>
<evidence type="ECO:0000256" key="6">
    <source>
        <dbReference type="ARBA" id="ARBA00022989"/>
    </source>
</evidence>
<evidence type="ECO:0000313" key="16">
    <source>
        <dbReference type="EMBL" id="CAL8106524.1"/>
    </source>
</evidence>
<dbReference type="InterPro" id="IPR015876">
    <property type="entry name" value="Acyl-CoA_DS"/>
</dbReference>
<dbReference type="Proteomes" id="UP001642540">
    <property type="component" value="Unassembled WGS sequence"/>
</dbReference>
<sequence length="400" mass="45826">MPPAPTTTKMLTASTNGTILKSHDDFHLDDAVTNGKSTVANGNSLNDGGVSKRTNAGGKQEVATEKEVDMHGEDGKVEIVWRNIILFTYLHSAALYGGYLWLSGQVMWQTFLWALMFYTMSGFGITAGAHRYWAHKAYKAKTPLRLLLAYMQTVAFQNHIYEWCRDHRVHHKFTETHADPHNARRGFFFAHVGWLLCKKHEAVKVKGKSVDMSDLEQDPIVAFQRKYYIPLVLTICFFIPTIVPPYFWGEKSSTAWYFAAMFRYCATLHCTWLVNSAAHLWGPRPYDKTINPAENKSVAWWAFGEGWHNYHHVFPWDYKTAEVGIYRYNFSAAFIDFMAKIGWAYDLKTVPEKIVKQRVARTGDGSHPDHVHSGPWGWGDKEIPDADAEITEILHRRSEE</sequence>
<dbReference type="EMBL" id="CAXLJM020000038">
    <property type="protein sequence ID" value="CAL8106524.1"/>
    <property type="molecule type" value="Genomic_DNA"/>
</dbReference>
<feature type="domain" description="Fatty acid desaturase" evidence="15">
    <location>
        <begin position="108"/>
        <end position="333"/>
    </location>
</feature>
<evidence type="ECO:0000256" key="11">
    <source>
        <dbReference type="ARBA" id="ARBA00023160"/>
    </source>
</evidence>